<evidence type="ECO:0000256" key="1">
    <source>
        <dbReference type="SAM" id="Phobius"/>
    </source>
</evidence>
<feature type="transmembrane region" description="Helical" evidence="1">
    <location>
        <begin position="12"/>
        <end position="32"/>
    </location>
</feature>
<evidence type="ECO:0000313" key="2">
    <source>
        <dbReference type="EMBL" id="EPR11478.1"/>
    </source>
</evidence>
<reference evidence="2 3" key="1">
    <citation type="journal article" date="2013" name="Genome Announc.">
        <title>Draft Genome Sequence of the Cellulolytic Bacterium Clostridium papyrosolvens C7 (ATCC 700395).</title>
        <authorList>
            <person name="Zepeda V."/>
            <person name="Dassa B."/>
            <person name="Borovok I."/>
            <person name="Lamed R."/>
            <person name="Bayer E.A."/>
            <person name="Cate J.H."/>
        </authorList>
    </citation>
    <scope>NUCLEOTIDE SEQUENCE [LARGE SCALE GENOMIC DNA]</scope>
    <source>
        <strain evidence="2 3">C7</strain>
    </source>
</reference>
<feature type="transmembrane region" description="Helical" evidence="1">
    <location>
        <begin position="74"/>
        <end position="92"/>
    </location>
</feature>
<keyword evidence="1" id="KW-0812">Transmembrane</keyword>
<proteinExistence type="predicted"/>
<dbReference type="AlphaFoldDB" id="U4R0D6"/>
<keyword evidence="1" id="KW-0472">Membrane</keyword>
<dbReference type="RefSeq" id="WP_020815850.1">
    <property type="nucleotide sequence ID" value="NZ_ATAY01000039.1"/>
</dbReference>
<dbReference type="Proteomes" id="UP000016860">
    <property type="component" value="Unassembled WGS sequence"/>
</dbReference>
<dbReference type="EMBL" id="ATAY01000039">
    <property type="protein sequence ID" value="EPR11478.1"/>
    <property type="molecule type" value="Genomic_DNA"/>
</dbReference>
<feature type="transmembrane region" description="Helical" evidence="1">
    <location>
        <begin position="44"/>
        <end position="62"/>
    </location>
</feature>
<organism evidence="2 3">
    <name type="scientific">Ruminiclostridium papyrosolvens C7</name>
    <dbReference type="NCBI Taxonomy" id="1330534"/>
    <lineage>
        <taxon>Bacteria</taxon>
        <taxon>Bacillati</taxon>
        <taxon>Bacillota</taxon>
        <taxon>Clostridia</taxon>
        <taxon>Eubacteriales</taxon>
        <taxon>Oscillospiraceae</taxon>
        <taxon>Ruminiclostridium</taxon>
    </lineage>
</organism>
<dbReference type="OrthoDB" id="2003588at2"/>
<protein>
    <recommendedName>
        <fullName evidence="4">DUF3021 domain-containing protein</fullName>
    </recommendedName>
</protein>
<gene>
    <name evidence="2" type="ORF">L323_11760</name>
</gene>
<name>U4R0D6_9FIRM</name>
<keyword evidence="1" id="KW-1133">Transmembrane helix</keyword>
<comment type="caution">
    <text evidence="2">The sequence shown here is derived from an EMBL/GenBank/DDBJ whole genome shotgun (WGS) entry which is preliminary data.</text>
</comment>
<evidence type="ECO:0000313" key="3">
    <source>
        <dbReference type="Proteomes" id="UP000016860"/>
    </source>
</evidence>
<dbReference type="STRING" id="1330534.L323_11760"/>
<sequence length="143" mass="16137">MSHFKTFLKRCLLEYFIITTCITAATAVLGLTLDPTAKFGYESYFSPLLFGFISIIPSFLTYSQKELSFRQTVIRKVLHVIVLEAVLIVVGFQVEILRVPSDALIFAVAVFIVNIAVNFISWKLDQKNADDINKKLKSLQGRS</sequence>
<feature type="transmembrane region" description="Helical" evidence="1">
    <location>
        <begin position="104"/>
        <end position="124"/>
    </location>
</feature>
<dbReference type="PATRIC" id="fig|1330534.3.peg.2345"/>
<accession>U4R0D6</accession>
<evidence type="ECO:0008006" key="4">
    <source>
        <dbReference type="Google" id="ProtNLM"/>
    </source>
</evidence>